<dbReference type="InterPro" id="IPR000182">
    <property type="entry name" value="GNAT_dom"/>
</dbReference>
<gene>
    <name evidence="2" type="ORF">GCM10010466_40800</name>
</gene>
<dbReference type="EMBL" id="BAAAUT010000032">
    <property type="protein sequence ID" value="GAA3145575.1"/>
    <property type="molecule type" value="Genomic_DNA"/>
</dbReference>
<dbReference type="InterPro" id="IPR016181">
    <property type="entry name" value="Acyl_CoA_acyltransferase"/>
</dbReference>
<sequence length="187" mass="20873">MVSMMTERLLLRRPGEEDVEPLALMNADPEVMRYIGDGSALPPDLDRTAAGLARVRREWDERGFGMLSVVVRETGRFAGWVTLTVPDFLPQVLPAVEIGWRLRRECWGHGYATEAAGELLRFGFAECGLDRVVSIRHVGNLRSERVMDKLGMRFAFETVVPAHGRPVAVHEITKAAHDALRVRPADG</sequence>
<proteinExistence type="predicted"/>
<feature type="domain" description="N-acetyltransferase" evidence="1">
    <location>
        <begin position="9"/>
        <end position="176"/>
    </location>
</feature>
<comment type="caution">
    <text evidence="2">The sequence shown here is derived from an EMBL/GenBank/DDBJ whole genome shotgun (WGS) entry which is preliminary data.</text>
</comment>
<evidence type="ECO:0000259" key="1">
    <source>
        <dbReference type="PROSITE" id="PS51186"/>
    </source>
</evidence>
<evidence type="ECO:0000313" key="3">
    <source>
        <dbReference type="Proteomes" id="UP001500320"/>
    </source>
</evidence>
<accession>A0ABP6NEI1</accession>
<protein>
    <submittedName>
        <fullName evidence="2">GNAT family N-acetyltransferase</fullName>
    </submittedName>
</protein>
<name>A0ABP6NEI1_9ACTN</name>
<reference evidence="3" key="1">
    <citation type="journal article" date="2019" name="Int. J. Syst. Evol. Microbiol.">
        <title>The Global Catalogue of Microorganisms (GCM) 10K type strain sequencing project: providing services to taxonomists for standard genome sequencing and annotation.</title>
        <authorList>
            <consortium name="The Broad Institute Genomics Platform"/>
            <consortium name="The Broad Institute Genome Sequencing Center for Infectious Disease"/>
            <person name="Wu L."/>
            <person name="Ma J."/>
        </authorList>
    </citation>
    <scope>NUCLEOTIDE SEQUENCE [LARGE SCALE GENOMIC DNA]</scope>
    <source>
        <strain evidence="3">JCM 9373</strain>
    </source>
</reference>
<dbReference type="Proteomes" id="UP001500320">
    <property type="component" value="Unassembled WGS sequence"/>
</dbReference>
<dbReference type="RefSeq" id="WP_344861836.1">
    <property type="nucleotide sequence ID" value="NZ_BAAAUT010000032.1"/>
</dbReference>
<dbReference type="PANTHER" id="PTHR43792:SF1">
    <property type="entry name" value="N-ACETYLTRANSFERASE DOMAIN-CONTAINING PROTEIN"/>
    <property type="match status" value="1"/>
</dbReference>
<organism evidence="2 3">
    <name type="scientific">Planomonospora alba</name>
    <dbReference type="NCBI Taxonomy" id="161354"/>
    <lineage>
        <taxon>Bacteria</taxon>
        <taxon>Bacillati</taxon>
        <taxon>Actinomycetota</taxon>
        <taxon>Actinomycetes</taxon>
        <taxon>Streptosporangiales</taxon>
        <taxon>Streptosporangiaceae</taxon>
        <taxon>Planomonospora</taxon>
    </lineage>
</organism>
<evidence type="ECO:0000313" key="2">
    <source>
        <dbReference type="EMBL" id="GAA3145575.1"/>
    </source>
</evidence>
<dbReference type="Pfam" id="PF13302">
    <property type="entry name" value="Acetyltransf_3"/>
    <property type="match status" value="1"/>
</dbReference>
<dbReference type="InterPro" id="IPR051531">
    <property type="entry name" value="N-acetyltransferase"/>
</dbReference>
<keyword evidence="3" id="KW-1185">Reference proteome</keyword>
<dbReference type="PROSITE" id="PS51186">
    <property type="entry name" value="GNAT"/>
    <property type="match status" value="1"/>
</dbReference>
<dbReference type="Gene3D" id="3.40.630.30">
    <property type="match status" value="1"/>
</dbReference>
<dbReference type="SUPFAM" id="SSF55729">
    <property type="entry name" value="Acyl-CoA N-acyltransferases (Nat)"/>
    <property type="match status" value="1"/>
</dbReference>
<dbReference type="PANTHER" id="PTHR43792">
    <property type="entry name" value="GNAT FAMILY, PUTATIVE (AFU_ORTHOLOGUE AFUA_3G00765)-RELATED-RELATED"/>
    <property type="match status" value="1"/>
</dbReference>